<accession>F4KSW3</accession>
<dbReference type="PROSITE" id="PS50294">
    <property type="entry name" value="WD_REPEATS_REGION"/>
    <property type="match status" value="3"/>
</dbReference>
<proteinExistence type="predicted"/>
<evidence type="ECO:0000313" key="7">
    <source>
        <dbReference type="Proteomes" id="UP000008461"/>
    </source>
</evidence>
<feature type="region of interest" description="Disordered" evidence="4">
    <location>
        <begin position="266"/>
        <end position="301"/>
    </location>
</feature>
<dbReference type="SUPFAM" id="SSF50978">
    <property type="entry name" value="WD40 repeat-like"/>
    <property type="match status" value="1"/>
</dbReference>
<reference key="2">
    <citation type="submission" date="2011-04" db="EMBL/GenBank/DDBJ databases">
        <title>Complete sequence of chromosome of Haliscomenobacter hydrossis DSM 1100.</title>
        <authorList>
            <consortium name="US DOE Joint Genome Institute (JGI-PGF)"/>
            <person name="Lucas S."/>
            <person name="Han J."/>
            <person name="Lapidus A."/>
            <person name="Bruce D."/>
            <person name="Goodwin L."/>
            <person name="Pitluck S."/>
            <person name="Peters L."/>
            <person name="Kyrpides N."/>
            <person name="Mavromatis K."/>
            <person name="Ivanova N."/>
            <person name="Ovchinnikova G."/>
            <person name="Pagani I."/>
            <person name="Daligault H."/>
            <person name="Detter J.C."/>
            <person name="Han C."/>
            <person name="Land M."/>
            <person name="Hauser L."/>
            <person name="Markowitz V."/>
            <person name="Cheng J.-F."/>
            <person name="Hugenholtz P."/>
            <person name="Woyke T."/>
            <person name="Wu D."/>
            <person name="Verbarg S."/>
            <person name="Frueling A."/>
            <person name="Brambilla E."/>
            <person name="Klenk H.-P."/>
            <person name="Eisen J.A."/>
        </authorList>
    </citation>
    <scope>NUCLEOTIDE SEQUENCE</scope>
    <source>
        <strain>DSM 1100</strain>
    </source>
</reference>
<feature type="repeat" description="WD" evidence="3">
    <location>
        <begin position="644"/>
        <end position="685"/>
    </location>
</feature>
<dbReference type="Gene3D" id="2.130.10.10">
    <property type="entry name" value="YVTN repeat-like/Quinoprotein amine dehydrogenase"/>
    <property type="match status" value="2"/>
</dbReference>
<dbReference type="PROSITE" id="PS00678">
    <property type="entry name" value="WD_REPEATS_1"/>
    <property type="match status" value="1"/>
</dbReference>
<evidence type="ECO:0000256" key="5">
    <source>
        <dbReference type="SAM" id="Phobius"/>
    </source>
</evidence>
<evidence type="ECO:0000256" key="2">
    <source>
        <dbReference type="ARBA" id="ARBA00022737"/>
    </source>
</evidence>
<name>F4KSW3_HALH1</name>
<dbReference type="InterPro" id="IPR001680">
    <property type="entry name" value="WD40_rpt"/>
</dbReference>
<dbReference type="RefSeq" id="WP_013763625.1">
    <property type="nucleotide sequence ID" value="NC_015510.1"/>
</dbReference>
<keyword evidence="5" id="KW-0812">Transmembrane</keyword>
<protein>
    <submittedName>
        <fullName evidence="6">WD40 repeat-containing protein</fullName>
    </submittedName>
</protein>
<feature type="repeat" description="WD" evidence="3">
    <location>
        <begin position="404"/>
        <end position="445"/>
    </location>
</feature>
<keyword evidence="2" id="KW-0677">Repeat</keyword>
<evidence type="ECO:0000313" key="6">
    <source>
        <dbReference type="EMBL" id="AEE49070.1"/>
    </source>
</evidence>
<organism evidence="6 7">
    <name type="scientific">Haliscomenobacter hydrossis (strain ATCC 27775 / DSM 1100 / LMG 10767 / O)</name>
    <dbReference type="NCBI Taxonomy" id="760192"/>
    <lineage>
        <taxon>Bacteria</taxon>
        <taxon>Pseudomonadati</taxon>
        <taxon>Bacteroidota</taxon>
        <taxon>Saprospiria</taxon>
        <taxon>Saprospirales</taxon>
        <taxon>Haliscomenobacteraceae</taxon>
        <taxon>Haliscomenobacter</taxon>
    </lineage>
</organism>
<dbReference type="PANTHER" id="PTHR19848">
    <property type="entry name" value="WD40 REPEAT PROTEIN"/>
    <property type="match status" value="1"/>
</dbReference>
<dbReference type="InterPro" id="IPR019775">
    <property type="entry name" value="WD40_repeat_CS"/>
</dbReference>
<dbReference type="Proteomes" id="UP000008461">
    <property type="component" value="Chromosome"/>
</dbReference>
<feature type="repeat" description="WD" evidence="3">
    <location>
        <begin position="691"/>
        <end position="725"/>
    </location>
</feature>
<dbReference type="KEGG" id="hhy:Halhy_1172"/>
<keyword evidence="5" id="KW-0472">Membrane</keyword>
<keyword evidence="1 3" id="KW-0853">WD repeat</keyword>
<dbReference type="Pfam" id="PF00400">
    <property type="entry name" value="WD40"/>
    <property type="match status" value="3"/>
</dbReference>
<evidence type="ECO:0000256" key="1">
    <source>
        <dbReference type="ARBA" id="ARBA00022574"/>
    </source>
</evidence>
<reference evidence="6 7" key="1">
    <citation type="journal article" date="2011" name="Stand. Genomic Sci.">
        <title>Complete genome sequence of Haliscomenobacter hydrossis type strain (O).</title>
        <authorList>
            <consortium name="US DOE Joint Genome Institute (JGI-PGF)"/>
            <person name="Daligault H."/>
            <person name="Lapidus A."/>
            <person name="Zeytun A."/>
            <person name="Nolan M."/>
            <person name="Lucas S."/>
            <person name="Del Rio T.G."/>
            <person name="Tice H."/>
            <person name="Cheng J.F."/>
            <person name="Tapia R."/>
            <person name="Han C."/>
            <person name="Goodwin L."/>
            <person name="Pitluck S."/>
            <person name="Liolios K."/>
            <person name="Pagani I."/>
            <person name="Ivanova N."/>
            <person name="Huntemann M."/>
            <person name="Mavromatis K."/>
            <person name="Mikhailova N."/>
            <person name="Pati A."/>
            <person name="Chen A."/>
            <person name="Palaniappan K."/>
            <person name="Land M."/>
            <person name="Hauser L."/>
            <person name="Brambilla E.M."/>
            <person name="Rohde M."/>
            <person name="Verbarg S."/>
            <person name="Goker M."/>
            <person name="Bristow J."/>
            <person name="Eisen J.A."/>
            <person name="Markowitz V."/>
            <person name="Hugenholtz P."/>
            <person name="Kyrpides N.C."/>
            <person name="Klenk H.P."/>
            <person name="Woyke T."/>
        </authorList>
    </citation>
    <scope>NUCLEOTIDE SEQUENCE [LARGE SCALE GENOMIC DNA]</scope>
    <source>
        <strain evidence="7">ATCC 27775 / DSM 1100 / LMG 10767 / O</strain>
    </source>
</reference>
<keyword evidence="5" id="KW-1133">Transmembrane helix</keyword>
<dbReference type="STRING" id="760192.Halhy_1172"/>
<dbReference type="SMART" id="SM00320">
    <property type="entry name" value="WD40"/>
    <property type="match status" value="4"/>
</dbReference>
<dbReference type="eggNOG" id="COG2319">
    <property type="taxonomic scope" value="Bacteria"/>
</dbReference>
<dbReference type="eggNOG" id="COG3064">
    <property type="taxonomic scope" value="Bacteria"/>
</dbReference>
<dbReference type="PROSITE" id="PS50082">
    <property type="entry name" value="WD_REPEATS_2"/>
    <property type="match status" value="3"/>
</dbReference>
<keyword evidence="7" id="KW-1185">Reference proteome</keyword>
<feature type="transmembrane region" description="Helical" evidence="5">
    <location>
        <begin position="179"/>
        <end position="197"/>
    </location>
</feature>
<evidence type="ECO:0000256" key="3">
    <source>
        <dbReference type="PROSITE-ProRule" id="PRU00221"/>
    </source>
</evidence>
<dbReference type="InterPro" id="IPR036322">
    <property type="entry name" value="WD40_repeat_dom_sf"/>
</dbReference>
<dbReference type="AlphaFoldDB" id="F4KSW3"/>
<gene>
    <name evidence="6" type="ordered locus">Halhy_1172</name>
</gene>
<dbReference type="HOGENOM" id="CLU_020523_0_0_10"/>
<dbReference type="InterPro" id="IPR015943">
    <property type="entry name" value="WD40/YVTN_repeat-like_dom_sf"/>
</dbReference>
<dbReference type="PANTHER" id="PTHR19848:SF8">
    <property type="entry name" value="F-BOX AND WD REPEAT DOMAIN CONTAINING 7"/>
    <property type="match status" value="1"/>
</dbReference>
<sequence>MKKITIDSLDRIGSGNNIVEDLLDQQVREIETILGEEYRGMGNKVLSMFVQGGNRLQLGEEKIAEELYTKKGISRMMVQRILEQMAGASLLRKTPGGKYELSNNLLAQRAFQKVEAENRVLRTMRSTIRDRMARKEFLDEHYLNYITSSLDLLELPNEEAEFVKESRDQILRRKRRRGFLLTLFITAIMAMALLAGIQTCETRRKSIELAEKNEELKGSRDSLSQAVESERYLNREAQENLRFAIAEARRADSLLVVAKANAAKAKAEATRANENAKKAQTEKARAEREADDAIRSRESARRAEAEAVRSAENAGRLRIEAQNAEKNALLARQRAIVFSNAVVALNAALKSQELDDARLQALVARQAYNIVSASPELGLTRHPYIYNALYYAVKDVDPAIRFRAKTHGGSVRDIVFQPNGRRFFTTGSDGRVVQWDIDEWNALGVPAHQSSELPFDGDAVHNTLALSPNGDRLLVGGELGSLQVYNFGNKMIKHFDWPKGKGGEEIFAASFLNNTGALVGMGRTHAYFLRDENAPIREITKINSGVSTFLETSQGVVPLSAQFSYRDNLTEFSIEGLINGRMLRQDRGTRQITAQSNYGALTALVAEQLDGAGLLAFGFQNGQIVLGRMDDVATLEINNLVSLFKQNQSPIVDLAFSPNGRYLAAASLDGRATLWDLKISESDPTYQPLLLEDHEGWATSLCFSPDDRFLLVGTKNGEVAFWNLDPRVYAEHLCSQLRLRYLSPRYDEMETNEWRRFFGTDIKQQKVCGGN</sequence>
<dbReference type="EMBL" id="CP002691">
    <property type="protein sequence ID" value="AEE49070.1"/>
    <property type="molecule type" value="Genomic_DNA"/>
</dbReference>
<evidence type="ECO:0000256" key="4">
    <source>
        <dbReference type="SAM" id="MobiDB-lite"/>
    </source>
</evidence>